<keyword evidence="8" id="KW-1185">Reference proteome</keyword>
<dbReference type="EMBL" id="AZBU02000002">
    <property type="protein sequence ID" value="TKR93955.1"/>
    <property type="molecule type" value="Genomic_DNA"/>
</dbReference>
<evidence type="ECO:0000259" key="6">
    <source>
        <dbReference type="PROSITE" id="PS50011"/>
    </source>
</evidence>
<evidence type="ECO:0000256" key="5">
    <source>
        <dbReference type="RuleBase" id="RU000304"/>
    </source>
</evidence>
<dbReference type="STRING" id="34508.A0A4V6A699"/>
<keyword evidence="5" id="KW-0418">Kinase</keyword>
<evidence type="ECO:0000256" key="2">
    <source>
        <dbReference type="ARBA" id="ARBA00022741"/>
    </source>
</evidence>
<dbReference type="SUPFAM" id="SSF56112">
    <property type="entry name" value="Protein kinase-like (PK-like)"/>
    <property type="match status" value="1"/>
</dbReference>
<comment type="caution">
    <text evidence="7">The sequence shown here is derived from an EMBL/GenBank/DDBJ whole genome shotgun (WGS) entry which is preliminary data.</text>
</comment>
<evidence type="ECO:0000313" key="7">
    <source>
        <dbReference type="EMBL" id="TKR93955.1"/>
    </source>
</evidence>
<keyword evidence="3 4" id="KW-0067">ATP-binding</keyword>
<dbReference type="PANTHER" id="PTHR11909">
    <property type="entry name" value="CASEIN KINASE-RELATED"/>
    <property type="match status" value="1"/>
</dbReference>
<reference evidence="7 8" key="2">
    <citation type="journal article" date="2019" name="G3 (Bethesda)">
        <title>Hybrid Assembly of the Genome of the Entomopathogenic Nematode Steinernema carpocapsae Identifies the X-Chromosome.</title>
        <authorList>
            <person name="Serra L."/>
            <person name="Macchietto M."/>
            <person name="Macias-Munoz A."/>
            <person name="McGill C.J."/>
            <person name="Rodriguez I.M."/>
            <person name="Rodriguez B."/>
            <person name="Murad R."/>
            <person name="Mortazavi A."/>
        </authorList>
    </citation>
    <scope>NUCLEOTIDE SEQUENCE [LARGE SCALE GENOMIC DNA]</scope>
    <source>
        <strain evidence="7 8">ALL</strain>
    </source>
</reference>
<dbReference type="Proteomes" id="UP000298663">
    <property type="component" value="Unassembled WGS sequence"/>
</dbReference>
<feature type="domain" description="Protein kinase" evidence="6">
    <location>
        <begin position="36"/>
        <end position="303"/>
    </location>
</feature>
<proteinExistence type="inferred from homology"/>
<dbReference type="PROSITE" id="PS00107">
    <property type="entry name" value="PROTEIN_KINASE_ATP"/>
    <property type="match status" value="1"/>
</dbReference>
<dbReference type="Gene3D" id="1.10.510.10">
    <property type="entry name" value="Transferase(Phosphotransferase) domain 1"/>
    <property type="match status" value="1"/>
</dbReference>
<name>A0A4V6A699_STECR</name>
<dbReference type="OrthoDB" id="5979581at2759"/>
<dbReference type="GO" id="GO:0004674">
    <property type="term" value="F:protein serine/threonine kinase activity"/>
    <property type="evidence" value="ECO:0007669"/>
    <property type="project" value="UniProtKB-KW"/>
</dbReference>
<dbReference type="AlphaFoldDB" id="A0A4V6A699"/>
<evidence type="ECO:0000256" key="1">
    <source>
        <dbReference type="ARBA" id="ARBA00012513"/>
    </source>
</evidence>
<dbReference type="PROSITE" id="PS50011">
    <property type="entry name" value="PROTEIN_KINASE_DOM"/>
    <property type="match status" value="1"/>
</dbReference>
<keyword evidence="5" id="KW-0723">Serine/threonine-protein kinase</keyword>
<dbReference type="InterPro" id="IPR011009">
    <property type="entry name" value="Kinase-like_dom_sf"/>
</dbReference>
<evidence type="ECO:0000313" key="8">
    <source>
        <dbReference type="Proteomes" id="UP000298663"/>
    </source>
</evidence>
<dbReference type="InterPro" id="IPR008271">
    <property type="entry name" value="Ser/Thr_kinase_AS"/>
</dbReference>
<dbReference type="InterPro" id="IPR050235">
    <property type="entry name" value="CK1_Ser-Thr_kinase"/>
</dbReference>
<dbReference type="GO" id="GO:0005524">
    <property type="term" value="F:ATP binding"/>
    <property type="evidence" value="ECO:0007669"/>
    <property type="project" value="UniProtKB-UniRule"/>
</dbReference>
<keyword evidence="5" id="KW-0808">Transferase</keyword>
<evidence type="ECO:0000256" key="3">
    <source>
        <dbReference type="ARBA" id="ARBA00022840"/>
    </source>
</evidence>
<dbReference type="SMART" id="SM00220">
    <property type="entry name" value="S_TKc"/>
    <property type="match status" value="1"/>
</dbReference>
<dbReference type="InterPro" id="IPR017441">
    <property type="entry name" value="Protein_kinase_ATP_BS"/>
</dbReference>
<reference evidence="7 8" key="1">
    <citation type="journal article" date="2015" name="Genome Biol.">
        <title>Comparative genomics of Steinernema reveals deeply conserved gene regulatory networks.</title>
        <authorList>
            <person name="Dillman A.R."/>
            <person name="Macchietto M."/>
            <person name="Porter C.F."/>
            <person name="Rogers A."/>
            <person name="Williams B."/>
            <person name="Antoshechkin I."/>
            <person name="Lee M.M."/>
            <person name="Goodwin Z."/>
            <person name="Lu X."/>
            <person name="Lewis E.E."/>
            <person name="Goodrich-Blair H."/>
            <person name="Stock S.P."/>
            <person name="Adams B.J."/>
            <person name="Sternberg P.W."/>
            <person name="Mortazavi A."/>
        </authorList>
    </citation>
    <scope>NUCLEOTIDE SEQUENCE [LARGE SCALE GENOMIC DNA]</scope>
    <source>
        <strain evidence="7 8">ALL</strain>
    </source>
</reference>
<protein>
    <recommendedName>
        <fullName evidence="1">non-specific serine/threonine protein kinase</fullName>
        <ecNumber evidence="1">2.7.11.1</ecNumber>
    </recommendedName>
</protein>
<dbReference type="Pfam" id="PF00069">
    <property type="entry name" value="Pkinase"/>
    <property type="match status" value="1"/>
</dbReference>
<dbReference type="PROSITE" id="PS00108">
    <property type="entry name" value="PROTEIN_KINASE_ST"/>
    <property type="match status" value="1"/>
</dbReference>
<dbReference type="EC" id="2.7.11.1" evidence="1"/>
<accession>A0A4V6A699</accession>
<feature type="binding site" evidence="4">
    <location>
        <position position="64"/>
    </location>
    <ligand>
        <name>ATP</name>
        <dbReference type="ChEBI" id="CHEBI:30616"/>
    </ligand>
</feature>
<evidence type="ECO:0000256" key="4">
    <source>
        <dbReference type="PROSITE-ProRule" id="PRU10141"/>
    </source>
</evidence>
<organism evidence="7 8">
    <name type="scientific">Steinernema carpocapsae</name>
    <name type="common">Entomopathogenic nematode</name>
    <dbReference type="NCBI Taxonomy" id="34508"/>
    <lineage>
        <taxon>Eukaryota</taxon>
        <taxon>Metazoa</taxon>
        <taxon>Ecdysozoa</taxon>
        <taxon>Nematoda</taxon>
        <taxon>Chromadorea</taxon>
        <taxon>Rhabditida</taxon>
        <taxon>Tylenchina</taxon>
        <taxon>Panagrolaimomorpha</taxon>
        <taxon>Strongyloidoidea</taxon>
        <taxon>Steinernematidae</taxon>
        <taxon>Steinernema</taxon>
    </lineage>
</organism>
<sequence length="322" mass="36973">MAAAIPRAHQGKTKEAARGKNAPQFLDVGVILNGRYRIERMIGGGGFGQIYKAVEDRKRMIAIKVEKPVDNEPSRMILEQKVLNILRGCQHIPLLFASGSINDCMYIAMEMLGPNLCDIRKKRASRKLTVPTVLRMAQQAVDALKLVHDIGYLHRDVKPSNMCIGRFSNRTHRTFYLVDFGMTRRYRSESGSFRKERVYAGFRGTLRYVSLTVHDRREQGPVDDLWSLLYSVIELAEGGLPWKNCIDPDDIARKKETMSFRDMCRYLPKGVRDFPELLSQLAYNQMPDYPKLIKILADNYPVNVDPDEPFDWEHTDNSDMLE</sequence>
<dbReference type="InterPro" id="IPR000719">
    <property type="entry name" value="Prot_kinase_dom"/>
</dbReference>
<keyword evidence="2 4" id="KW-0547">Nucleotide-binding</keyword>
<gene>
    <name evidence="7" type="ORF">L596_008314</name>
</gene>
<comment type="similarity">
    <text evidence="5">Belongs to the protein kinase superfamily.</text>
</comment>